<feature type="domain" description="GSCFA" evidence="1">
    <location>
        <begin position="49"/>
        <end position="302"/>
    </location>
</feature>
<protein>
    <submittedName>
        <fullName evidence="3">GSCFA family protein</fullName>
    </submittedName>
</protein>
<sequence length="318" mass="34882">MQELDGLTAFGQTLRNGARRFPDRKDRRYAGQMLMPEVTPGFALAPGDQVFTIGSCFARNVEDALVARGLQVPTAAFSAPQEEAPGRPNRMLNQYNPGTMLQCLRDIETGETGDGLYAQGEQVIDCLLATGSRPVGPERAFARRAEIRDLYARGLAQATTVVVTLGLIESWYDRFTGTYLNEAPTRKILNAEPERFSFRQLEVGECRDMVLELLDRLVDGGNRCVVLTVSPVPLQVTFAGGDAALRNAYSKATLRVVAEEAARQFAEVDYFPSYEMVMSLGLSGFGEDNVHVRPAVVDRIIGHMTDLYVQPGPIEGVA</sequence>
<dbReference type="Proteomes" id="UP000231702">
    <property type="component" value="Unassembled WGS sequence"/>
</dbReference>
<evidence type="ECO:0000313" key="5">
    <source>
        <dbReference type="Proteomes" id="UP000231702"/>
    </source>
</evidence>
<dbReference type="AlphaFoldDB" id="A0A285ITF4"/>
<reference evidence="2 5" key="2">
    <citation type="journal article" date="2018" name="Int. J. Syst. Evol. Microbiol.">
        <title>Pseudooceanicola lipolyticus sp. nov., a marine alphaproteobacterium, reclassification of Oceanicola flagellatus as Pseudooceanicola flagellatus comb. nov. and emended description of the genus Pseudooceanicola.</title>
        <authorList>
            <person name="Huang M.-M."/>
            <person name="Guo L.-L."/>
            <person name="Wu Y.-H."/>
            <person name="Lai Q.-L."/>
            <person name="Shao Z.-Z."/>
            <person name="Wang C.-S."/>
            <person name="Wu M."/>
            <person name="Xu X.-W."/>
        </authorList>
    </citation>
    <scope>NUCLEOTIDE SEQUENCE [LARGE SCALE GENOMIC DNA]</scope>
    <source>
        <strain evidence="2 5">Ar-45</strain>
    </source>
</reference>
<evidence type="ECO:0000259" key="1">
    <source>
        <dbReference type="Pfam" id="PF08885"/>
    </source>
</evidence>
<dbReference type="InterPro" id="IPR014982">
    <property type="entry name" value="GSCFA"/>
</dbReference>
<organism evidence="3 4">
    <name type="scientific">Pseudooceanicola antarcticus</name>
    <dbReference type="NCBI Taxonomy" id="1247613"/>
    <lineage>
        <taxon>Bacteria</taxon>
        <taxon>Pseudomonadati</taxon>
        <taxon>Pseudomonadota</taxon>
        <taxon>Alphaproteobacteria</taxon>
        <taxon>Rhodobacterales</taxon>
        <taxon>Paracoccaceae</taxon>
        <taxon>Pseudooceanicola</taxon>
    </lineage>
</organism>
<dbReference type="Pfam" id="PF08885">
    <property type="entry name" value="GSCFA"/>
    <property type="match status" value="1"/>
</dbReference>
<accession>A0A285ITF4</accession>
<evidence type="ECO:0000313" key="4">
    <source>
        <dbReference type="Proteomes" id="UP000231655"/>
    </source>
</evidence>
<reference evidence="3 4" key="1">
    <citation type="submission" date="2017-09" db="EMBL/GenBank/DDBJ databases">
        <authorList>
            <person name="Ehlers B."/>
            <person name="Leendertz F.H."/>
        </authorList>
    </citation>
    <scope>NUCLEOTIDE SEQUENCE [LARGE SCALE GENOMIC DNA]</scope>
    <source>
        <strain evidence="3 4">CGMCC 1.12662</strain>
    </source>
</reference>
<gene>
    <name evidence="2" type="ORF">CVM39_02690</name>
    <name evidence="3" type="ORF">SAMN06297129_2072</name>
</gene>
<proteinExistence type="predicted"/>
<dbReference type="OrthoDB" id="369216at2"/>
<keyword evidence="5" id="KW-1185">Reference proteome</keyword>
<dbReference type="EMBL" id="PGTD01000007">
    <property type="protein sequence ID" value="PJE32020.1"/>
    <property type="molecule type" value="Genomic_DNA"/>
</dbReference>
<evidence type="ECO:0000313" key="3">
    <source>
        <dbReference type="EMBL" id="SNY51268.1"/>
    </source>
</evidence>
<dbReference type="Proteomes" id="UP000231655">
    <property type="component" value="Unassembled WGS sequence"/>
</dbReference>
<name>A0A285ITF4_9RHOB</name>
<dbReference type="RefSeq" id="WP_097145796.1">
    <property type="nucleotide sequence ID" value="NZ_OBEA01000003.1"/>
</dbReference>
<dbReference type="EMBL" id="OBEA01000003">
    <property type="protein sequence ID" value="SNY51268.1"/>
    <property type="molecule type" value="Genomic_DNA"/>
</dbReference>
<evidence type="ECO:0000313" key="2">
    <source>
        <dbReference type="EMBL" id="PJE32020.1"/>
    </source>
</evidence>